<reference evidence="1" key="1">
    <citation type="submission" date="2016-05" db="EMBL/GenBank/DDBJ databases">
        <authorList>
            <person name="Lavstsen T."/>
            <person name="Jespersen J.S."/>
        </authorList>
    </citation>
    <scope>NUCLEOTIDE SEQUENCE</scope>
    <source>
        <tissue evidence="1">Brain</tissue>
    </source>
</reference>
<feature type="non-terminal residue" evidence="1">
    <location>
        <position position="1"/>
    </location>
</feature>
<protein>
    <submittedName>
        <fullName evidence="1">Uncharacterized protein</fullName>
    </submittedName>
</protein>
<name>A0A1A8NIP3_9TELE</name>
<evidence type="ECO:0000313" key="1">
    <source>
        <dbReference type="EMBL" id="SBR68905.1"/>
    </source>
</evidence>
<sequence>FIPSRSVTVLVKVLANVLTEAIVSMLVTRLLSMLSDQGFKKRIKQLNLLPQQLPTGPIPFHHHDGKEKFN</sequence>
<reference evidence="1" key="2">
    <citation type="submission" date="2016-06" db="EMBL/GenBank/DDBJ databases">
        <title>The genome of a short-lived fish provides insights into sex chromosome evolution and the genetic control of aging.</title>
        <authorList>
            <person name="Reichwald K."/>
            <person name="Felder M."/>
            <person name="Petzold A."/>
            <person name="Koch P."/>
            <person name="Groth M."/>
            <person name="Platzer M."/>
        </authorList>
    </citation>
    <scope>NUCLEOTIDE SEQUENCE</scope>
    <source>
        <tissue evidence="1">Brain</tissue>
    </source>
</reference>
<dbReference type="EMBL" id="HAEG01003272">
    <property type="protein sequence ID" value="SBR68905.1"/>
    <property type="molecule type" value="Transcribed_RNA"/>
</dbReference>
<organism evidence="1">
    <name type="scientific">Nothobranchius pienaari</name>
    <dbReference type="NCBI Taxonomy" id="704102"/>
    <lineage>
        <taxon>Eukaryota</taxon>
        <taxon>Metazoa</taxon>
        <taxon>Chordata</taxon>
        <taxon>Craniata</taxon>
        <taxon>Vertebrata</taxon>
        <taxon>Euteleostomi</taxon>
        <taxon>Actinopterygii</taxon>
        <taxon>Neopterygii</taxon>
        <taxon>Teleostei</taxon>
        <taxon>Neoteleostei</taxon>
        <taxon>Acanthomorphata</taxon>
        <taxon>Ovalentaria</taxon>
        <taxon>Atherinomorphae</taxon>
        <taxon>Cyprinodontiformes</taxon>
        <taxon>Nothobranchiidae</taxon>
        <taxon>Nothobranchius</taxon>
    </lineage>
</organism>
<feature type="non-terminal residue" evidence="1">
    <location>
        <position position="70"/>
    </location>
</feature>
<accession>A0A1A8NIP3</accession>
<dbReference type="AlphaFoldDB" id="A0A1A8NIP3"/>
<proteinExistence type="predicted"/>
<gene>
    <name evidence="1" type="primary">Nfu_g_1_004840</name>
</gene>